<keyword evidence="2" id="KW-0560">Oxidoreductase</keyword>
<feature type="domain" description="TauD/TfdA-like" evidence="5">
    <location>
        <begin position="25"/>
        <end position="315"/>
    </location>
</feature>
<reference evidence="6 7" key="1">
    <citation type="journal article" date="2019" name="Int. J. Syst. Evol. Microbiol.">
        <title>The Global Catalogue of Microorganisms (GCM) 10K type strain sequencing project: providing services to taxonomists for standard genome sequencing and annotation.</title>
        <authorList>
            <consortium name="The Broad Institute Genomics Platform"/>
            <consortium name="The Broad Institute Genome Sequencing Center for Infectious Disease"/>
            <person name="Wu L."/>
            <person name="Ma J."/>
        </authorList>
    </citation>
    <scope>NUCLEOTIDE SEQUENCE [LARGE SCALE GENOMIC DNA]</scope>
    <source>
        <strain evidence="6 7">JCM 13004</strain>
    </source>
</reference>
<comment type="cofactor">
    <cofactor evidence="1">
        <name>Fe(2+)</name>
        <dbReference type="ChEBI" id="CHEBI:29033"/>
    </cofactor>
</comment>
<dbReference type="RefSeq" id="WP_344442494.1">
    <property type="nucleotide sequence ID" value="NZ_BAAALF010000053.1"/>
</dbReference>
<dbReference type="Gene3D" id="3.60.130.10">
    <property type="entry name" value="Clavaminate synthase-like"/>
    <property type="match status" value="1"/>
</dbReference>
<accession>A0ABN1WAX3</accession>
<dbReference type="InterPro" id="IPR042098">
    <property type="entry name" value="TauD-like_sf"/>
</dbReference>
<evidence type="ECO:0000313" key="6">
    <source>
        <dbReference type="EMBL" id="GAA1240417.1"/>
    </source>
</evidence>
<dbReference type="GO" id="GO:0051213">
    <property type="term" value="F:dioxygenase activity"/>
    <property type="evidence" value="ECO:0007669"/>
    <property type="project" value="UniProtKB-KW"/>
</dbReference>
<keyword evidence="7" id="KW-1185">Reference proteome</keyword>
<evidence type="ECO:0000256" key="2">
    <source>
        <dbReference type="ARBA" id="ARBA00023002"/>
    </source>
</evidence>
<protein>
    <submittedName>
        <fullName evidence="6">TauD/TfdA family dioxygenase</fullName>
    </submittedName>
</protein>
<evidence type="ECO:0000256" key="4">
    <source>
        <dbReference type="ARBA" id="ARBA00023194"/>
    </source>
</evidence>
<sequence>MTTTEPRLLWESAPGTPATVTAPELADAAAAAAWLASVREELRAGLLRHGAVYLRGLPVRSVADFGLVRDELISRRTPYREKATPRSDYGGDVFSSTDLPAAQAIRMHNENSYTLTFPGLLLFGCLTAPEQGGATPVVDCREVLRTLPPELVERMRASGWVLSRSYSEHLSVDWRAAFAAESAEQVEAYCAQNLISCAWDAEGGLRTRQLRPGIISHPLSGEEVWFNHLAFWNSWSLDEEIRETLIEELGEGGLPFDTALGDGLPLTLAELDVINAAYERATVRRSWQPGDLLLVDNVLTAHGRDPFRGDRRIVVAMGDPLALADCKPTVAPSAGAIASAGAGTGAGAGVAVGAVSSDG</sequence>
<dbReference type="InterPro" id="IPR003819">
    <property type="entry name" value="TauD/TfdA-like"/>
</dbReference>
<evidence type="ECO:0000259" key="5">
    <source>
        <dbReference type="Pfam" id="PF02668"/>
    </source>
</evidence>
<dbReference type="Pfam" id="PF02668">
    <property type="entry name" value="TauD"/>
    <property type="match status" value="1"/>
</dbReference>
<evidence type="ECO:0000256" key="3">
    <source>
        <dbReference type="ARBA" id="ARBA00023004"/>
    </source>
</evidence>
<dbReference type="PANTHER" id="PTHR10696:SF56">
    <property type="entry name" value="TAUD_TFDA-LIKE DOMAIN-CONTAINING PROTEIN"/>
    <property type="match status" value="1"/>
</dbReference>
<organism evidence="6 7">
    <name type="scientific">Kitasatospora nipponensis</name>
    <dbReference type="NCBI Taxonomy" id="258049"/>
    <lineage>
        <taxon>Bacteria</taxon>
        <taxon>Bacillati</taxon>
        <taxon>Actinomycetota</taxon>
        <taxon>Actinomycetes</taxon>
        <taxon>Kitasatosporales</taxon>
        <taxon>Streptomycetaceae</taxon>
        <taxon>Kitasatospora</taxon>
    </lineage>
</organism>
<dbReference type="SUPFAM" id="SSF51197">
    <property type="entry name" value="Clavaminate synthase-like"/>
    <property type="match status" value="1"/>
</dbReference>
<comment type="caution">
    <text evidence="6">The sequence shown here is derived from an EMBL/GenBank/DDBJ whole genome shotgun (WGS) entry which is preliminary data.</text>
</comment>
<dbReference type="EMBL" id="BAAALF010000053">
    <property type="protein sequence ID" value="GAA1240417.1"/>
    <property type="molecule type" value="Genomic_DNA"/>
</dbReference>
<gene>
    <name evidence="6" type="ORF">GCM10009665_34100</name>
</gene>
<keyword evidence="3" id="KW-0408">Iron</keyword>
<dbReference type="Proteomes" id="UP001500037">
    <property type="component" value="Unassembled WGS sequence"/>
</dbReference>
<evidence type="ECO:0000256" key="1">
    <source>
        <dbReference type="ARBA" id="ARBA00001954"/>
    </source>
</evidence>
<proteinExistence type="predicted"/>
<keyword evidence="6" id="KW-0223">Dioxygenase</keyword>
<evidence type="ECO:0000313" key="7">
    <source>
        <dbReference type="Proteomes" id="UP001500037"/>
    </source>
</evidence>
<dbReference type="PANTHER" id="PTHR10696">
    <property type="entry name" value="GAMMA-BUTYROBETAINE HYDROXYLASE-RELATED"/>
    <property type="match status" value="1"/>
</dbReference>
<name>A0ABN1WAX3_9ACTN</name>
<dbReference type="InterPro" id="IPR050411">
    <property type="entry name" value="AlphaKG_dependent_hydroxylases"/>
</dbReference>
<keyword evidence="4" id="KW-0045">Antibiotic biosynthesis</keyword>